<keyword evidence="2" id="KW-1185">Reference proteome</keyword>
<name>A0A0D0BE87_9AGAR</name>
<evidence type="ECO:0000313" key="1">
    <source>
        <dbReference type="EMBL" id="KIK62065.1"/>
    </source>
</evidence>
<dbReference type="HOGENOM" id="CLU_070856_0_0_1"/>
<evidence type="ECO:0008006" key="3">
    <source>
        <dbReference type="Google" id="ProtNLM"/>
    </source>
</evidence>
<proteinExistence type="predicted"/>
<dbReference type="InterPro" id="IPR032675">
    <property type="entry name" value="LRR_dom_sf"/>
</dbReference>
<dbReference type="Proteomes" id="UP000053593">
    <property type="component" value="Unassembled WGS sequence"/>
</dbReference>
<reference evidence="1 2" key="1">
    <citation type="submission" date="2014-04" db="EMBL/GenBank/DDBJ databases">
        <title>Evolutionary Origins and Diversification of the Mycorrhizal Mutualists.</title>
        <authorList>
            <consortium name="DOE Joint Genome Institute"/>
            <consortium name="Mycorrhizal Genomics Consortium"/>
            <person name="Kohler A."/>
            <person name="Kuo A."/>
            <person name="Nagy L.G."/>
            <person name="Floudas D."/>
            <person name="Copeland A."/>
            <person name="Barry K.W."/>
            <person name="Cichocki N."/>
            <person name="Veneault-Fourrey C."/>
            <person name="LaButti K."/>
            <person name="Lindquist E.A."/>
            <person name="Lipzen A."/>
            <person name="Lundell T."/>
            <person name="Morin E."/>
            <person name="Murat C."/>
            <person name="Riley R."/>
            <person name="Ohm R."/>
            <person name="Sun H."/>
            <person name="Tunlid A."/>
            <person name="Henrissat B."/>
            <person name="Grigoriev I.V."/>
            <person name="Hibbett D.S."/>
            <person name="Martin F."/>
        </authorList>
    </citation>
    <scope>NUCLEOTIDE SEQUENCE [LARGE SCALE GENOMIC DNA]</scope>
    <source>
        <strain evidence="1 2">FD-317 M1</strain>
    </source>
</reference>
<gene>
    <name evidence="1" type="ORF">GYMLUDRAFT_563052</name>
</gene>
<dbReference type="SUPFAM" id="SSF52047">
    <property type="entry name" value="RNI-like"/>
    <property type="match status" value="1"/>
</dbReference>
<dbReference type="EMBL" id="KN834769">
    <property type="protein sequence ID" value="KIK62065.1"/>
    <property type="molecule type" value="Genomic_DNA"/>
</dbReference>
<sequence length="312" mass="35521">MVEEALHRLKSARDGFRRSIDLTLSLFAPVRRLPEDVLVEIFSLYIQDSGIRRGERTYSLTLSRQHRISSPCFTLSRVCSFWQKVVFSRPAFWSSFSLNTTDLRRESKVMTILSECLSRSANAPLSLYIRPGNVDDSLVQKNAFNLFLEQAGRWECLDLFLPRHNLTSRFISWMQSGEQSPTFSSLRHLALDGHFSLEVTSVFQMLLRSSHLETLSTGNLDVPWSDFCQCDFSSLKKLEILGPSEGSVGQLLSRMPSLEVCNLISSFSGSPGDAQPTNTFYSSSLRRLSIDLENTIPESWQSLRTPHLRPYH</sequence>
<dbReference type="Gene3D" id="3.80.10.10">
    <property type="entry name" value="Ribonuclease Inhibitor"/>
    <property type="match status" value="1"/>
</dbReference>
<accession>A0A0D0BE87</accession>
<dbReference type="OrthoDB" id="3266451at2759"/>
<organism evidence="1 2">
    <name type="scientific">Collybiopsis luxurians FD-317 M1</name>
    <dbReference type="NCBI Taxonomy" id="944289"/>
    <lineage>
        <taxon>Eukaryota</taxon>
        <taxon>Fungi</taxon>
        <taxon>Dikarya</taxon>
        <taxon>Basidiomycota</taxon>
        <taxon>Agaricomycotina</taxon>
        <taxon>Agaricomycetes</taxon>
        <taxon>Agaricomycetidae</taxon>
        <taxon>Agaricales</taxon>
        <taxon>Marasmiineae</taxon>
        <taxon>Omphalotaceae</taxon>
        <taxon>Collybiopsis</taxon>
        <taxon>Collybiopsis luxurians</taxon>
    </lineage>
</organism>
<evidence type="ECO:0000313" key="2">
    <source>
        <dbReference type="Proteomes" id="UP000053593"/>
    </source>
</evidence>
<dbReference type="AlphaFoldDB" id="A0A0D0BE87"/>
<protein>
    <recommendedName>
        <fullName evidence="3">F-box domain-containing protein</fullName>
    </recommendedName>
</protein>